<comment type="caution">
    <text evidence="2">The sequence shown here is derived from an EMBL/GenBank/DDBJ whole genome shotgun (WGS) entry which is preliminary data.</text>
</comment>
<keyword evidence="1" id="KW-1133">Transmembrane helix</keyword>
<proteinExistence type="predicted"/>
<keyword evidence="1" id="KW-0472">Membrane</keyword>
<organism evidence="2 3">
    <name type="scientific">Paramecium sonneborni</name>
    <dbReference type="NCBI Taxonomy" id="65129"/>
    <lineage>
        <taxon>Eukaryota</taxon>
        <taxon>Sar</taxon>
        <taxon>Alveolata</taxon>
        <taxon>Ciliophora</taxon>
        <taxon>Intramacronucleata</taxon>
        <taxon>Oligohymenophorea</taxon>
        <taxon>Peniculida</taxon>
        <taxon>Parameciidae</taxon>
        <taxon>Paramecium</taxon>
    </lineage>
</organism>
<name>A0A8S1Q4H8_9CILI</name>
<accession>A0A8S1Q4H8</accession>
<dbReference type="PANTHER" id="PTHR12621">
    <property type="entry name" value="CYSTEINE AND HISTIDINE-RICH DOMAIN CHORD -CONTAINING PROTEIN"/>
    <property type="match status" value="1"/>
</dbReference>
<evidence type="ECO:0000313" key="3">
    <source>
        <dbReference type="Proteomes" id="UP000692954"/>
    </source>
</evidence>
<dbReference type="OrthoDB" id="10379185at2759"/>
<protein>
    <recommendedName>
        <fullName evidence="4">Transmembrane protein</fullName>
    </recommendedName>
</protein>
<sequence>MSSFLQSIDQFGIEEKVLFQRSITSKKSVFGGIMTLFIYGVTLAYFLYQFIDWIDNNKLPKVTSTSKQINHSETVGAKGKFLEISYFSQSDKQIDPFNPTSLIYYPKLTLNPSQTEIYDIQFEQEISEDGKTINKFVLYDIELMGSPPQYLKLNQKDYQISFKRCNPEILKEGMQCANEATFNQYKEQLSLFQIQIYIEQFNIKTKQLDKIPKFYILNMLTNKIIFYTFQLECSLISIDDGYLFPNSIFQKFFHNMYQLIQEYDEDYAKKYFDKDLVMVVFLTLDQIKKESLYEYPKISEILAETGSIISWVFTISYLVTWYNQELSMQNINSEVILMYFNDFKNLTISKNWYGKITNLSFKEKSCEKLKMIKLLNKLQELAKQKLDFKTILLELSRIERVLVLLLGQEKIKQLLNRPQKLETIIDKYSIIEHKDASDISNQIYPQGELSNVNLKPAEILDNEGLLNIELSLEQELEQQLCFFSSIDTLNNQIQDKTQFVNIKDNFKLKKIDSNIFQKGNSPLYQQAP</sequence>
<evidence type="ECO:0000313" key="2">
    <source>
        <dbReference type="EMBL" id="CAD8110328.1"/>
    </source>
</evidence>
<keyword evidence="3" id="KW-1185">Reference proteome</keyword>
<dbReference type="AlphaFoldDB" id="A0A8S1Q4H8"/>
<dbReference type="EMBL" id="CAJJDN010000095">
    <property type="protein sequence ID" value="CAD8110328.1"/>
    <property type="molecule type" value="Genomic_DNA"/>
</dbReference>
<feature type="transmembrane region" description="Helical" evidence="1">
    <location>
        <begin position="29"/>
        <end position="48"/>
    </location>
</feature>
<gene>
    <name evidence="2" type="ORF">PSON_ATCC_30995.1.T0950177</name>
</gene>
<keyword evidence="1" id="KW-0812">Transmembrane</keyword>
<evidence type="ECO:0000256" key="1">
    <source>
        <dbReference type="SAM" id="Phobius"/>
    </source>
</evidence>
<reference evidence="2" key="1">
    <citation type="submission" date="2021-01" db="EMBL/GenBank/DDBJ databases">
        <authorList>
            <consortium name="Genoscope - CEA"/>
            <person name="William W."/>
        </authorList>
    </citation>
    <scope>NUCLEOTIDE SEQUENCE</scope>
</reference>
<evidence type="ECO:0008006" key="4">
    <source>
        <dbReference type="Google" id="ProtNLM"/>
    </source>
</evidence>
<dbReference type="Proteomes" id="UP000692954">
    <property type="component" value="Unassembled WGS sequence"/>
</dbReference>
<dbReference type="PANTHER" id="PTHR12621:SF7">
    <property type="entry name" value="CYSTEINE AND HISTIDINE-RICH DOMAIN-CONTAINING PROTEIN 1"/>
    <property type="match status" value="1"/>
</dbReference>
<dbReference type="GO" id="GO:0008270">
    <property type="term" value="F:zinc ion binding"/>
    <property type="evidence" value="ECO:0007669"/>
    <property type="project" value="TreeGrafter"/>
</dbReference>